<feature type="region of interest" description="Disordered" evidence="9">
    <location>
        <begin position="1273"/>
        <end position="1307"/>
    </location>
</feature>
<dbReference type="InterPro" id="IPR014876">
    <property type="entry name" value="DEK_C"/>
</dbReference>
<comment type="similarity">
    <text evidence="2">Belongs to the protein-tyrosine phosphatase family.</text>
</comment>
<dbReference type="Gene3D" id="3.90.190.10">
    <property type="entry name" value="Protein tyrosine phosphatase superfamily"/>
    <property type="match status" value="1"/>
</dbReference>
<feature type="compositionally biased region" description="Basic and acidic residues" evidence="9">
    <location>
        <begin position="972"/>
        <end position="990"/>
    </location>
</feature>
<dbReference type="Pfam" id="PF08766">
    <property type="entry name" value="DEK_C"/>
    <property type="match status" value="1"/>
</dbReference>
<sequence>MSLVTVLRSPSTSESTSLGDSEVDEDQEDSSFNRSRASSFEGFFASKGAAYALPDGDFARRATKHGGEMQLHLQAMVNLLRDEDELRLVVKLECQYPHRIRYLTIVSAFGPDEEEQSIVMGVDWTDKATIGLVVPLYRDTSISLDGDGGFKMMSAGKANIFKPISVQTMWTALQWIHKCADNARRNNYFYPNGSSHEWADYYYSKISSDRLCLNEWHQMEDIESKHPDSPIGTSTEKELVMKLIRHKLREVMMKVDLEDVTSRQVRTMLEEDTQMDLREYRSFIDEEMFTILGQMDSASKIFDHLYLGSEWNASNLEELKENGVGYILNITREIDNFFPGTFHYHNIRVYDLDETELLRHWDNTYKFIQKAKNAGSKVLVHCRMGISRSASTVIAYGMKEYGWSLGDSMKYVKARRNVVQPNAGFWKQLITYEGILNSSKQRYNKLFTNEADPEAGPVRKTKANIAVKKDTQPQCEGLDTVDNLPRETVSDQKDEETSEVEIKDPAILRVTAEENLEVGLVTAEAHEDVFNYEDDLRETKVDDLPINPILELSKETVLEDQSNSCVSETPTTEKTALYRVSSVPVLPSDDKTMHKSNVLKTNFQRSSSLRERGPKRIQYLRDFMEGKAASDENITECDQKEKGSFQSRPNDQECQSGAGSISLGGLPSDLHGLLESGFVKRKSRNFEEGVYDVLSVELDDILSLGKEMDREFELGENEKSAATEKEPDKSEEPEPGVVKKHKEEYELKHRESLKRGAVLQRGESGDGSSLKRERSDGILTSDADGILSGDGTETERPCSVNVDALVQKVNEDMKKEVSARRVSKKERELRALVQLAGEDGNSNQENENSVADSVCNETTEMLAAAGLFKETNEGRAQLLEDPPISMEAVGCAETESTKSDLTSDISPGANVEQAVSADGDSSRNVSAENTCKPAENGEDNVIEQDKEDIPQKGLVKRHTLLIEGKLQPWDQETEKDVQSETEKAEREHTMQQEVILRSPSKEQTFSSEGIEQGVAGDVSTTLVTESKETEDRALEEDTQSLPEKGLVKRHTLLIEGRHQALEQALAEVEIECKQEGESKDCKDHCTKSSEEQSRGVALKSMEPVEGDDVKIAGDIIEQGKTAPENVDTYELLDDKEDMMSVDDAPQRGLVKRQTLVIEGKLHLGPERDEFAVDQESFPSPSTVELRSDEPTGNQDFCSSTCQDQEQRYQPELTSSVPGEVVVEKTEDSEPVSGLVRREKERIEKRVKPLTVEETNAKREEDNEEVCNDGTLLEVSEGGEEGRGDAEKNEDVEDVEDDRVEEKELSDVGVDTSSVVRVRDQTQHLEGIIRVTTTSKDGEKVKRQRSKEDFPTTGNESPKIIIVPRSCSDESVHEENQLNMSCNMKMEEILSDSAVNLALMNAQEKLELANERFIDWDGANVKQRTRIFETIMHISKQSKEDEEDNGNQIRRCGSMPKAIGKAEKYVIRRRSFSDLSETVSSSSGREVGYTIKFSNGQSSSSSSLPREWSPLQRRLEKERLNTNEVFSPQNCGESESEEKMYTELIDCQDQKNDSPSVKEKVQVLDSKNHRNISNVS</sequence>
<comment type="subcellular location">
    <subcellularLocation>
        <location evidence="1">Cytoplasm</location>
        <location evidence="1">Cytoskeleton</location>
    </subcellularLocation>
</comment>
<feature type="compositionally biased region" description="Polar residues" evidence="9">
    <location>
        <begin position="1176"/>
        <end position="1203"/>
    </location>
</feature>
<dbReference type="EMBL" id="CALNXI010000030">
    <property type="protein sequence ID" value="CAH3015877.1"/>
    <property type="molecule type" value="Genomic_DNA"/>
</dbReference>
<evidence type="ECO:0000256" key="4">
    <source>
        <dbReference type="ARBA" id="ARBA00022490"/>
    </source>
</evidence>
<feature type="domain" description="Tyrosine-protein phosphatase" evidence="10">
    <location>
        <begin position="297"/>
        <end position="438"/>
    </location>
</feature>
<evidence type="ECO:0000256" key="9">
    <source>
        <dbReference type="SAM" id="MobiDB-lite"/>
    </source>
</evidence>
<keyword evidence="5" id="KW-0378">Hydrolase</keyword>
<dbReference type="InterPro" id="IPR000387">
    <property type="entry name" value="Tyr_Pase_dom"/>
</dbReference>
<protein>
    <recommendedName>
        <fullName evidence="3">protein-serine/threonine phosphatase</fullName>
        <ecNumber evidence="3">3.1.3.16</ecNumber>
    </recommendedName>
</protein>
<dbReference type="PROSITE" id="PS51998">
    <property type="entry name" value="DEK_C"/>
    <property type="match status" value="1"/>
</dbReference>
<feature type="compositionally biased region" description="Polar residues" evidence="9">
    <location>
        <begin position="8"/>
        <end position="19"/>
    </location>
</feature>
<evidence type="ECO:0000256" key="3">
    <source>
        <dbReference type="ARBA" id="ARBA00013081"/>
    </source>
</evidence>
<feature type="region of interest" description="Disordered" evidence="9">
    <location>
        <begin position="1174"/>
        <end position="1215"/>
    </location>
</feature>
<dbReference type="EC" id="3.1.3.16" evidence="3"/>
<dbReference type="InterPro" id="IPR020422">
    <property type="entry name" value="TYR_PHOSPHATASE_DUAL_dom"/>
</dbReference>
<name>A0ABN8LKC2_9CNID</name>
<keyword evidence="14" id="KW-1185">Reference proteome</keyword>
<accession>A0ABN8LKC2</accession>
<keyword evidence="6" id="KW-0904">Protein phosphatase</keyword>
<dbReference type="InterPro" id="IPR000340">
    <property type="entry name" value="Dual-sp_phosphatase_cat-dom"/>
</dbReference>
<keyword evidence="4" id="KW-0963">Cytoplasm</keyword>
<dbReference type="Pfam" id="PF00782">
    <property type="entry name" value="DSPc"/>
    <property type="match status" value="1"/>
</dbReference>
<dbReference type="CDD" id="cd14513">
    <property type="entry name" value="DSP_slingshot"/>
    <property type="match status" value="1"/>
</dbReference>
<proteinExistence type="inferred from homology"/>
<dbReference type="InterPro" id="IPR016130">
    <property type="entry name" value="Tyr_Pase_AS"/>
</dbReference>
<feature type="domain" description="Tyrosine specific protein phosphatases" evidence="11">
    <location>
        <begin position="359"/>
        <end position="416"/>
    </location>
</feature>
<evidence type="ECO:0000256" key="2">
    <source>
        <dbReference type="ARBA" id="ARBA00009580"/>
    </source>
</evidence>
<evidence type="ECO:0000256" key="5">
    <source>
        <dbReference type="ARBA" id="ARBA00022801"/>
    </source>
</evidence>
<dbReference type="PROSITE" id="PS00383">
    <property type="entry name" value="TYR_PHOSPHATASE_1"/>
    <property type="match status" value="1"/>
</dbReference>
<feature type="region of interest" description="Disordered" evidence="9">
    <location>
        <begin position="970"/>
        <end position="991"/>
    </location>
</feature>
<feature type="region of interest" description="Disordered" evidence="9">
    <location>
        <begin position="1518"/>
        <end position="1575"/>
    </location>
</feature>
<evidence type="ECO:0000256" key="7">
    <source>
        <dbReference type="ARBA" id="ARBA00023212"/>
    </source>
</evidence>
<evidence type="ECO:0000259" key="12">
    <source>
        <dbReference type="PROSITE" id="PS51998"/>
    </source>
</evidence>
<feature type="compositionally biased region" description="Polar residues" evidence="9">
    <location>
        <begin position="644"/>
        <end position="659"/>
    </location>
</feature>
<reference evidence="13 14" key="1">
    <citation type="submission" date="2022-05" db="EMBL/GenBank/DDBJ databases">
        <authorList>
            <consortium name="Genoscope - CEA"/>
            <person name="William W."/>
        </authorList>
    </citation>
    <scope>NUCLEOTIDE SEQUENCE [LARGE SCALE GENOMIC DNA]</scope>
</reference>
<dbReference type="Pfam" id="PF23040">
    <property type="entry name" value="PH_SSH1-like_1st"/>
    <property type="match status" value="1"/>
</dbReference>
<dbReference type="SMART" id="SM00195">
    <property type="entry name" value="DSPc"/>
    <property type="match status" value="1"/>
</dbReference>
<feature type="region of interest" description="Disordered" evidence="9">
    <location>
        <begin position="915"/>
        <end position="936"/>
    </location>
</feature>
<dbReference type="InterPro" id="IPR029021">
    <property type="entry name" value="Prot-tyrosine_phosphatase-like"/>
</dbReference>
<feature type="compositionally biased region" description="Polar residues" evidence="9">
    <location>
        <begin position="1521"/>
        <end position="1532"/>
    </location>
</feature>
<feature type="compositionally biased region" description="Acidic residues" evidence="9">
    <location>
        <begin position="1289"/>
        <end position="1298"/>
    </location>
</feature>
<evidence type="ECO:0000259" key="10">
    <source>
        <dbReference type="PROSITE" id="PS50054"/>
    </source>
</evidence>
<feature type="region of interest" description="Disordered" evidence="9">
    <location>
        <begin position="1"/>
        <end position="34"/>
    </location>
</feature>
<evidence type="ECO:0000256" key="6">
    <source>
        <dbReference type="ARBA" id="ARBA00022912"/>
    </source>
</evidence>
<feature type="compositionally biased region" description="Basic and acidic residues" evidence="9">
    <location>
        <begin position="1547"/>
        <end position="1567"/>
    </location>
</feature>
<comment type="catalytic activity">
    <reaction evidence="8">
        <text>O-phospho-L-threonyl-[protein] + H2O = L-threonyl-[protein] + phosphate</text>
        <dbReference type="Rhea" id="RHEA:47004"/>
        <dbReference type="Rhea" id="RHEA-COMP:11060"/>
        <dbReference type="Rhea" id="RHEA-COMP:11605"/>
        <dbReference type="ChEBI" id="CHEBI:15377"/>
        <dbReference type="ChEBI" id="CHEBI:30013"/>
        <dbReference type="ChEBI" id="CHEBI:43474"/>
        <dbReference type="ChEBI" id="CHEBI:61977"/>
        <dbReference type="EC" id="3.1.3.16"/>
    </reaction>
</comment>
<dbReference type="InterPro" id="IPR043587">
    <property type="entry name" value="Phosphatase_SSH-like"/>
</dbReference>
<keyword evidence="7" id="KW-0206">Cytoskeleton</keyword>
<feature type="compositionally biased region" description="Basic and acidic residues" evidence="9">
    <location>
        <begin position="712"/>
        <end position="732"/>
    </location>
</feature>
<feature type="region of interest" description="Disordered" evidence="9">
    <location>
        <begin position="1335"/>
        <end position="1357"/>
    </location>
</feature>
<feature type="region of interest" description="Disordered" evidence="9">
    <location>
        <begin position="639"/>
        <end position="661"/>
    </location>
</feature>
<evidence type="ECO:0000313" key="13">
    <source>
        <dbReference type="EMBL" id="CAH3015877.1"/>
    </source>
</evidence>
<organism evidence="13 14">
    <name type="scientific">Porites evermanni</name>
    <dbReference type="NCBI Taxonomy" id="104178"/>
    <lineage>
        <taxon>Eukaryota</taxon>
        <taxon>Metazoa</taxon>
        <taxon>Cnidaria</taxon>
        <taxon>Anthozoa</taxon>
        <taxon>Hexacorallia</taxon>
        <taxon>Scleractinia</taxon>
        <taxon>Fungiina</taxon>
        <taxon>Poritidae</taxon>
        <taxon>Porites</taxon>
    </lineage>
</organism>
<evidence type="ECO:0000259" key="11">
    <source>
        <dbReference type="PROSITE" id="PS50056"/>
    </source>
</evidence>
<dbReference type="SUPFAM" id="SSF52799">
    <property type="entry name" value="(Phosphotyrosine protein) phosphatases II"/>
    <property type="match status" value="1"/>
</dbReference>
<feature type="region of interest" description="Disordered" evidence="9">
    <location>
        <begin position="712"/>
        <end position="796"/>
    </location>
</feature>
<dbReference type="InterPro" id="IPR043588">
    <property type="entry name" value="SSH-N"/>
</dbReference>
<feature type="domain" description="DEK-C" evidence="12">
    <location>
        <begin position="238"/>
        <end position="293"/>
    </location>
</feature>
<dbReference type="PANTHER" id="PTHR45864:SF2">
    <property type="entry name" value="PROTEIN PHOSPHATASE SLINGSHOT"/>
    <property type="match status" value="1"/>
</dbReference>
<feature type="compositionally biased region" description="Basic and acidic residues" evidence="9">
    <location>
        <begin position="1279"/>
        <end position="1288"/>
    </location>
</feature>
<feature type="compositionally biased region" description="Basic and acidic residues" evidence="9">
    <location>
        <begin position="741"/>
        <end position="754"/>
    </location>
</feature>
<dbReference type="PROSITE" id="PS50056">
    <property type="entry name" value="TYR_PHOSPHATASE_2"/>
    <property type="match status" value="1"/>
</dbReference>
<evidence type="ECO:0000256" key="1">
    <source>
        <dbReference type="ARBA" id="ARBA00004245"/>
    </source>
</evidence>
<evidence type="ECO:0000256" key="8">
    <source>
        <dbReference type="ARBA" id="ARBA00048336"/>
    </source>
</evidence>
<evidence type="ECO:0000313" key="14">
    <source>
        <dbReference type="Proteomes" id="UP001159427"/>
    </source>
</evidence>
<feature type="compositionally biased region" description="Basic and acidic residues" evidence="9">
    <location>
        <begin position="1335"/>
        <end position="1349"/>
    </location>
</feature>
<gene>
    <name evidence="13" type="ORF">PEVE_00022570</name>
</gene>
<dbReference type="Proteomes" id="UP001159427">
    <property type="component" value="Unassembled WGS sequence"/>
</dbReference>
<dbReference type="PROSITE" id="PS50054">
    <property type="entry name" value="TYR_PHOSPHATASE_DUAL"/>
    <property type="match status" value="1"/>
</dbReference>
<dbReference type="PANTHER" id="PTHR45864">
    <property type="entry name" value="SLINGSHOT PROTEIN PHOSPHATASE HOMOLOG"/>
    <property type="match status" value="1"/>
</dbReference>
<comment type="caution">
    <text evidence="13">The sequence shown here is derived from an EMBL/GenBank/DDBJ whole genome shotgun (WGS) entry which is preliminary data.</text>
</comment>